<proteinExistence type="predicted"/>
<dbReference type="GO" id="GO:0046982">
    <property type="term" value="F:protein heterodimerization activity"/>
    <property type="evidence" value="ECO:0007669"/>
    <property type="project" value="InterPro"/>
</dbReference>
<comment type="subcellular location">
    <subcellularLocation>
        <location evidence="1">Nucleus</location>
    </subcellularLocation>
</comment>
<dbReference type="PANTHER" id="PTHR10252">
    <property type="entry name" value="HISTONE-LIKE TRANSCRIPTION FACTOR CCAAT-RELATED"/>
    <property type="match status" value="1"/>
</dbReference>
<dbReference type="PANTHER" id="PTHR10252:SF79">
    <property type="entry name" value="DNA POLYMERASE EPSILON SUBUNIT 4"/>
    <property type="match status" value="1"/>
</dbReference>
<dbReference type="AlphaFoldDB" id="A0A8J9VWE8"/>
<keyword evidence="6" id="KW-1185">Reference proteome</keyword>
<feature type="non-terminal residue" evidence="5">
    <location>
        <position position="150"/>
    </location>
</feature>
<reference evidence="5" key="1">
    <citation type="submission" date="2021-12" db="EMBL/GenBank/DDBJ databases">
        <authorList>
            <person name="Martin H S."/>
        </authorList>
    </citation>
    <scope>NUCLEOTIDE SEQUENCE</scope>
</reference>
<keyword evidence="2" id="KW-0539">Nucleus</keyword>
<gene>
    <name evidence="5" type="ORF">BINO364_LOCUS14134</name>
</gene>
<dbReference type="InterPro" id="IPR003958">
    <property type="entry name" value="CBFA_NFYB_domain"/>
</dbReference>
<dbReference type="CDD" id="cd22929">
    <property type="entry name" value="HFD_POLE4-like"/>
    <property type="match status" value="1"/>
</dbReference>
<organism evidence="5 6">
    <name type="scientific">Brenthis ino</name>
    <name type="common">lesser marbled fritillary</name>
    <dbReference type="NCBI Taxonomy" id="405034"/>
    <lineage>
        <taxon>Eukaryota</taxon>
        <taxon>Metazoa</taxon>
        <taxon>Ecdysozoa</taxon>
        <taxon>Arthropoda</taxon>
        <taxon>Hexapoda</taxon>
        <taxon>Insecta</taxon>
        <taxon>Pterygota</taxon>
        <taxon>Neoptera</taxon>
        <taxon>Endopterygota</taxon>
        <taxon>Lepidoptera</taxon>
        <taxon>Glossata</taxon>
        <taxon>Ditrysia</taxon>
        <taxon>Papilionoidea</taxon>
        <taxon>Nymphalidae</taxon>
        <taxon>Heliconiinae</taxon>
        <taxon>Argynnini</taxon>
        <taxon>Brenthis</taxon>
    </lineage>
</organism>
<dbReference type="InterPro" id="IPR050568">
    <property type="entry name" value="Transcr_DNA_Rep_Reg"/>
</dbReference>
<evidence type="ECO:0000259" key="4">
    <source>
        <dbReference type="Pfam" id="PF00808"/>
    </source>
</evidence>
<dbReference type="SUPFAM" id="SSF47113">
    <property type="entry name" value="Histone-fold"/>
    <property type="match status" value="1"/>
</dbReference>
<feature type="compositionally biased region" description="Acidic residues" evidence="3">
    <location>
        <begin position="11"/>
        <end position="23"/>
    </location>
</feature>
<dbReference type="Proteomes" id="UP000838878">
    <property type="component" value="Chromosome 7"/>
</dbReference>
<evidence type="ECO:0000256" key="3">
    <source>
        <dbReference type="SAM" id="MobiDB-lite"/>
    </source>
</evidence>
<feature type="region of interest" description="Disordered" evidence="3">
    <location>
        <begin position="39"/>
        <end position="59"/>
    </location>
</feature>
<dbReference type="OrthoDB" id="636685at2759"/>
<feature type="domain" description="Transcription factor CBF/NF-Y/archaeal histone" evidence="4">
    <location>
        <begin position="72"/>
        <end position="133"/>
    </location>
</feature>
<dbReference type="GO" id="GO:0006261">
    <property type="term" value="P:DNA-templated DNA replication"/>
    <property type="evidence" value="ECO:0007669"/>
    <property type="project" value="TreeGrafter"/>
</dbReference>
<dbReference type="GO" id="GO:0008622">
    <property type="term" value="C:epsilon DNA polymerase complex"/>
    <property type="evidence" value="ECO:0007669"/>
    <property type="project" value="TreeGrafter"/>
</dbReference>
<protein>
    <recommendedName>
        <fullName evidence="4">Transcription factor CBF/NF-Y/archaeal histone domain-containing protein</fullName>
    </recommendedName>
</protein>
<evidence type="ECO:0000256" key="2">
    <source>
        <dbReference type="ARBA" id="ARBA00023242"/>
    </source>
</evidence>
<evidence type="ECO:0000313" key="6">
    <source>
        <dbReference type="Proteomes" id="UP000838878"/>
    </source>
</evidence>
<dbReference type="Pfam" id="PF00808">
    <property type="entry name" value="CBFD_NFYB_HMF"/>
    <property type="match status" value="1"/>
</dbReference>
<evidence type="ECO:0000313" key="5">
    <source>
        <dbReference type="EMBL" id="CAH0728980.1"/>
    </source>
</evidence>
<accession>A0A8J9VWE8</accession>
<evidence type="ECO:0000256" key="1">
    <source>
        <dbReference type="ARBA" id="ARBA00004123"/>
    </source>
</evidence>
<name>A0A8J9VWE8_9NEOP</name>
<feature type="region of interest" description="Disordered" evidence="3">
    <location>
        <begin position="1"/>
        <end position="26"/>
    </location>
</feature>
<dbReference type="InterPro" id="IPR009072">
    <property type="entry name" value="Histone-fold"/>
</dbReference>
<dbReference type="Gene3D" id="1.10.20.10">
    <property type="entry name" value="Histone, subunit A"/>
    <property type="match status" value="1"/>
</dbReference>
<dbReference type="EMBL" id="OV170227">
    <property type="protein sequence ID" value="CAH0728980.1"/>
    <property type="molecule type" value="Genomic_DNA"/>
</dbReference>
<sequence length="150" mass="17160">MSEEEHQTEVDIPDIIDDTEQYQENDYRSTEITDSELSIIKDSEEANSEEQCTTSEKKTQNANKVEVIRSTRLPIARIKNIMKMDPDVTVVNAEAVFLVTKATEMFLETIAKETYAYTAQHKRKTIAKKDLDVVINKVDCLCFLEGAMDF</sequence>